<dbReference type="AlphaFoldDB" id="A0A5D3AP25"/>
<dbReference type="Proteomes" id="UP000322245">
    <property type="component" value="Unassembled WGS sequence"/>
</dbReference>
<gene>
    <name evidence="2" type="ORF">B9479_006163</name>
</gene>
<sequence length="304" mass="32995">MVSGSDMRSWSLGEIGGAPTWGYWELEDRENKRRHSIEELKKTGLKNSKMSEAYFKRAFGRGIMASFFKMRKLYYKTDNKAFLFGISKPPSTMSRPSSPDPYYQIERGSDGNILMSPNTSEINLPPTRSLERNTATPSALDDYVSYSQIERGSDGNILMSPNTSEINLPPTRSLERNTSTSSASDDSVSIERGSNGNILLSSDSDSLDGSPVPITASVVDQSMAPDILSYPSSDLALLLSPNTSEINLPSARMELSELSDQDTPFSGEDTSASSGGSEYTNSGSEYQDSGGFVKAAQPARHNGG</sequence>
<comment type="caution">
    <text evidence="2">The sequence shown here is derived from an EMBL/GenBank/DDBJ whole genome shotgun (WGS) entry which is preliminary data.</text>
</comment>
<organism evidence="2 3">
    <name type="scientific">Cryptococcus floricola</name>
    <dbReference type="NCBI Taxonomy" id="2591691"/>
    <lineage>
        <taxon>Eukaryota</taxon>
        <taxon>Fungi</taxon>
        <taxon>Dikarya</taxon>
        <taxon>Basidiomycota</taxon>
        <taxon>Agaricomycotina</taxon>
        <taxon>Tremellomycetes</taxon>
        <taxon>Tremellales</taxon>
        <taxon>Cryptococcaceae</taxon>
        <taxon>Cryptococcus</taxon>
    </lineage>
</organism>
<evidence type="ECO:0000313" key="2">
    <source>
        <dbReference type="EMBL" id="TYJ53185.1"/>
    </source>
</evidence>
<feature type="region of interest" description="Disordered" evidence="1">
    <location>
        <begin position="108"/>
        <end position="136"/>
    </location>
</feature>
<dbReference type="EMBL" id="NIDF01000098">
    <property type="protein sequence ID" value="TYJ53185.1"/>
    <property type="molecule type" value="Genomic_DNA"/>
</dbReference>
<reference evidence="2 3" key="1">
    <citation type="submission" date="2017-05" db="EMBL/GenBank/DDBJ databases">
        <title>The Genome Sequence of Tsuchiyaea wingfieldii DSM 27421.</title>
        <authorList>
            <person name="Cuomo C."/>
            <person name="Passer A."/>
            <person name="Billmyre B."/>
            <person name="Heitman J."/>
        </authorList>
    </citation>
    <scope>NUCLEOTIDE SEQUENCE [LARGE SCALE GENOMIC DNA]</scope>
    <source>
        <strain evidence="2 3">DSM 27421</strain>
    </source>
</reference>
<feature type="region of interest" description="Disordered" evidence="1">
    <location>
        <begin position="154"/>
        <end position="210"/>
    </location>
</feature>
<protein>
    <submittedName>
        <fullName evidence="2">Uncharacterized protein</fullName>
    </submittedName>
</protein>
<keyword evidence="3" id="KW-1185">Reference proteome</keyword>
<proteinExistence type="predicted"/>
<evidence type="ECO:0000256" key="1">
    <source>
        <dbReference type="SAM" id="MobiDB-lite"/>
    </source>
</evidence>
<feature type="compositionally biased region" description="Polar residues" evidence="1">
    <location>
        <begin position="261"/>
        <end position="287"/>
    </location>
</feature>
<name>A0A5D3AP25_9TREE</name>
<evidence type="ECO:0000313" key="3">
    <source>
        <dbReference type="Proteomes" id="UP000322245"/>
    </source>
</evidence>
<accession>A0A5D3AP25</accession>
<feature type="compositionally biased region" description="Low complexity" evidence="1">
    <location>
        <begin position="178"/>
        <end position="210"/>
    </location>
</feature>
<feature type="region of interest" description="Disordered" evidence="1">
    <location>
        <begin position="256"/>
        <end position="304"/>
    </location>
</feature>